<evidence type="ECO:0000256" key="1">
    <source>
        <dbReference type="SAM" id="Phobius"/>
    </source>
</evidence>
<protein>
    <recommendedName>
        <fullName evidence="2">YdbS-like PH domain-containing protein</fullName>
    </recommendedName>
</protein>
<keyword evidence="1" id="KW-1133">Transmembrane helix</keyword>
<feature type="domain" description="YdbS-like PH" evidence="2">
    <location>
        <begin position="62"/>
        <end position="141"/>
    </location>
</feature>
<dbReference type="AlphaFoldDB" id="A0A221MII8"/>
<sequence>MSKKQRLHPAAIFFTLLKTIKELVFSIGVIGFLAFKDAGLIYFLIGTSVLILAVVVFSALSWYRYTYRLEEGELRIEYGILIRKKRYISKNRIQSIDLTQNIGHRIFKLVKVNIETAGSGVGTEASLKAVKLEMGEALREELKTVQKPIENDERNEGTNYNLPKQKITTKRLFLAGTTSGSIGILFVIMTFLFSELEQFIPDSYYENTFQTIISFSIIIIAVLILALLLILWLLGIAGTMIKFGKFTITKNNEELFITRGLLEKKQTTIPIRRIQAVGIDESILRQPLGYVTVYAEVAGGTIEKGEDFSTILFPIMKKSEVDGFLNKFLPDYVSNRNDLIGLPENAKTFYIIRSTILLLIALIAMLFFIPQFIWVPTILLLICLYMGLLRYKDAGFRIDHEQLTLRYRVINRKTIILFHKRIQSFEKKQHMIQKNASLATIKTSIVSKFGTGKHYKIKDLAVEDIMELTSWYSYRD</sequence>
<dbReference type="PANTHER" id="PTHR34473:SF2">
    <property type="entry name" value="UPF0699 TRANSMEMBRANE PROTEIN YDBT"/>
    <property type="match status" value="1"/>
</dbReference>
<keyword evidence="4" id="KW-1185">Reference proteome</keyword>
<feature type="transmembrane region" description="Helical" evidence="1">
    <location>
        <begin position="350"/>
        <end position="367"/>
    </location>
</feature>
<dbReference type="EMBL" id="CP022437">
    <property type="protein sequence ID" value="ASN07473.1"/>
    <property type="molecule type" value="Genomic_DNA"/>
</dbReference>
<evidence type="ECO:0000313" key="4">
    <source>
        <dbReference type="Proteomes" id="UP000204391"/>
    </source>
</evidence>
<proteinExistence type="predicted"/>
<evidence type="ECO:0000313" key="3">
    <source>
        <dbReference type="EMBL" id="ASN07473.1"/>
    </source>
</evidence>
<dbReference type="InterPro" id="IPR014529">
    <property type="entry name" value="UCP026631"/>
</dbReference>
<dbReference type="OrthoDB" id="2195155at2"/>
<evidence type="ECO:0000259" key="2">
    <source>
        <dbReference type="Pfam" id="PF03703"/>
    </source>
</evidence>
<dbReference type="KEGG" id="vne:CFK40_19865"/>
<reference evidence="3 4" key="1">
    <citation type="journal article" date="2003" name="Int. J. Syst. Evol. Microbiol.">
        <title>Virgibacillus carmonensis sp. nov., Virgibacillus necropolis sp. nov. and Virgibacillus picturae sp. nov., three novel species isolated from deteriorated mural paintings, transfer of the species of the genus salibacillus to Virgibacillus, as Virgibacillus marismortui comb. nov. and Virgibacillus salexigens comb. nov., and emended description of the genus Virgibacillus.</title>
        <authorList>
            <person name="Heyrman J."/>
            <person name="Logan N.A."/>
            <person name="Busse H.J."/>
            <person name="Balcaen A."/>
            <person name="Lebbe L."/>
            <person name="Rodriguez-Diaz M."/>
            <person name="Swings J."/>
            <person name="De Vos P."/>
        </authorList>
    </citation>
    <scope>NUCLEOTIDE SEQUENCE [LARGE SCALE GENOMIC DNA]</scope>
    <source>
        <strain evidence="3 4">LMG 19488</strain>
    </source>
</reference>
<feature type="transmembrane region" description="Helical" evidence="1">
    <location>
        <begin position="213"/>
        <end position="235"/>
    </location>
</feature>
<dbReference type="InterPro" id="IPR005182">
    <property type="entry name" value="YdbS-like_PH"/>
</dbReference>
<feature type="transmembrane region" description="Helical" evidence="1">
    <location>
        <begin position="41"/>
        <end position="63"/>
    </location>
</feature>
<organism evidence="3 4">
    <name type="scientific">Virgibacillus necropolis</name>
    <dbReference type="NCBI Taxonomy" id="163877"/>
    <lineage>
        <taxon>Bacteria</taxon>
        <taxon>Bacillati</taxon>
        <taxon>Bacillota</taxon>
        <taxon>Bacilli</taxon>
        <taxon>Bacillales</taxon>
        <taxon>Bacillaceae</taxon>
        <taxon>Virgibacillus</taxon>
    </lineage>
</organism>
<feature type="domain" description="YdbS-like PH" evidence="2">
    <location>
        <begin position="247"/>
        <end position="321"/>
    </location>
</feature>
<feature type="transmembrane region" description="Helical" evidence="1">
    <location>
        <begin position="373"/>
        <end position="391"/>
    </location>
</feature>
<feature type="transmembrane region" description="Helical" evidence="1">
    <location>
        <begin position="172"/>
        <end position="193"/>
    </location>
</feature>
<gene>
    <name evidence="3" type="ORF">CFK40_19865</name>
</gene>
<dbReference type="Pfam" id="PF03703">
    <property type="entry name" value="bPH_2"/>
    <property type="match status" value="3"/>
</dbReference>
<keyword evidence="1" id="KW-0472">Membrane</keyword>
<dbReference type="PANTHER" id="PTHR34473">
    <property type="entry name" value="UPF0699 TRANSMEMBRANE PROTEIN YDBS"/>
    <property type="match status" value="1"/>
</dbReference>
<dbReference type="Proteomes" id="UP000204391">
    <property type="component" value="Chromosome"/>
</dbReference>
<keyword evidence="1" id="KW-0812">Transmembrane</keyword>
<feature type="transmembrane region" description="Helical" evidence="1">
    <location>
        <begin position="12"/>
        <end position="35"/>
    </location>
</feature>
<accession>A0A221MII8</accession>
<name>A0A221MII8_9BACI</name>
<feature type="domain" description="YdbS-like PH" evidence="2">
    <location>
        <begin position="391"/>
        <end position="472"/>
    </location>
</feature>
<dbReference type="PIRSF" id="PIRSF026631">
    <property type="entry name" value="UCP026631"/>
    <property type="match status" value="1"/>
</dbReference>